<feature type="domain" description="Enoyl reductase (ER)" evidence="9">
    <location>
        <begin position="11"/>
        <end position="339"/>
    </location>
</feature>
<keyword evidence="2 7" id="KW-0479">Metal-binding</keyword>
<dbReference type="InterPro" id="IPR020843">
    <property type="entry name" value="ER"/>
</dbReference>
<comment type="catalytic activity">
    <reaction evidence="6">
        <text>a primary alcohol + NADP(+) = an aldehyde + NADPH + H(+)</text>
        <dbReference type="Rhea" id="RHEA:15937"/>
        <dbReference type="ChEBI" id="CHEBI:15378"/>
        <dbReference type="ChEBI" id="CHEBI:15734"/>
        <dbReference type="ChEBI" id="CHEBI:17478"/>
        <dbReference type="ChEBI" id="CHEBI:57783"/>
        <dbReference type="ChEBI" id="CHEBI:58349"/>
        <dbReference type="EC" id="1.1.1.2"/>
    </reaction>
</comment>
<evidence type="ECO:0000256" key="4">
    <source>
        <dbReference type="ARBA" id="ARBA00023002"/>
    </source>
</evidence>
<evidence type="ECO:0000256" key="5">
    <source>
        <dbReference type="ARBA" id="ARBA00024074"/>
    </source>
</evidence>
<accession>A0A5N0VCM0</accession>
<dbReference type="InterPro" id="IPR047109">
    <property type="entry name" value="CAD-like"/>
</dbReference>
<dbReference type="PANTHER" id="PTHR42683">
    <property type="entry name" value="ALDEHYDE REDUCTASE"/>
    <property type="match status" value="1"/>
</dbReference>
<dbReference type="InterPro" id="IPR011032">
    <property type="entry name" value="GroES-like_sf"/>
</dbReference>
<dbReference type="OrthoDB" id="3567264at2"/>
<dbReference type="GO" id="GO:0008106">
    <property type="term" value="F:alcohol dehydrogenase (NADP+) activity"/>
    <property type="evidence" value="ECO:0007669"/>
    <property type="project" value="UniProtKB-EC"/>
</dbReference>
<keyword evidence="3 7" id="KW-0862">Zinc</keyword>
<evidence type="ECO:0000256" key="8">
    <source>
        <dbReference type="SAM" id="MobiDB-lite"/>
    </source>
</evidence>
<dbReference type="InterPro" id="IPR013149">
    <property type="entry name" value="ADH-like_C"/>
</dbReference>
<dbReference type="Pfam" id="PF00107">
    <property type="entry name" value="ADH_zinc_N"/>
    <property type="match status" value="1"/>
</dbReference>
<reference evidence="10" key="1">
    <citation type="submission" date="2019-09" db="EMBL/GenBank/DDBJ databases">
        <authorList>
            <person name="Teo W.F.A."/>
            <person name="Duangmal K."/>
        </authorList>
    </citation>
    <scope>NUCLEOTIDE SEQUENCE [LARGE SCALE GENOMIC DNA]</scope>
    <source>
        <strain evidence="10">K81G1</strain>
    </source>
</reference>
<dbReference type="PROSITE" id="PS00059">
    <property type="entry name" value="ADH_ZINC"/>
    <property type="match status" value="1"/>
</dbReference>
<evidence type="ECO:0000313" key="10">
    <source>
        <dbReference type="EMBL" id="KAA9163318.1"/>
    </source>
</evidence>
<dbReference type="InterPro" id="IPR036291">
    <property type="entry name" value="NAD(P)-bd_dom_sf"/>
</dbReference>
<sequence length="345" mass="36496">MITVNARATTGPGEPFRPVTIERRDVGPRDVLIDIAYTGICHTDVHYASSPASRYPVVPGHEIAGTVVAVGGEVTRFAVGDQAGVGCMIGSCRDCDKCRAGLEQFCRQGYVRTYGSPGPDGVPTQGGYCEKIVVDEAFVLRIPPGLPLAEAAPLFCAGITMYSPLRHWKAGPGTRVGILGLGGLGHVGVRIAKALGAHTTVLDLAPGKREDGLRLGADEFYPTTQAATFKELDEAFDLLLSTVPASVDFNPFLDLLALDGTLVHLGAAPAPLSVSSASLRLNRRSIAGTRLGGIAETQEMIDFCARHRIGAEVEVIEAGGIDEAYNRVIAGDVRFRFVLDIETLA</sequence>
<comment type="caution">
    <text evidence="10">The sequence shown here is derived from an EMBL/GenBank/DDBJ whole genome shotgun (WGS) entry which is preliminary data.</text>
</comment>
<dbReference type="EMBL" id="VMNW02000010">
    <property type="protein sequence ID" value="KAA9163318.1"/>
    <property type="molecule type" value="Genomic_DNA"/>
</dbReference>
<organism evidence="10 11">
    <name type="scientific">Amycolatopsis acidicola</name>
    <dbReference type="NCBI Taxonomy" id="2596893"/>
    <lineage>
        <taxon>Bacteria</taxon>
        <taxon>Bacillati</taxon>
        <taxon>Actinomycetota</taxon>
        <taxon>Actinomycetes</taxon>
        <taxon>Pseudonocardiales</taxon>
        <taxon>Pseudonocardiaceae</taxon>
        <taxon>Amycolatopsis</taxon>
    </lineage>
</organism>
<dbReference type="InterPro" id="IPR002328">
    <property type="entry name" value="ADH_Zn_CS"/>
</dbReference>
<evidence type="ECO:0000256" key="7">
    <source>
        <dbReference type="RuleBase" id="RU361277"/>
    </source>
</evidence>
<dbReference type="SMART" id="SM00829">
    <property type="entry name" value="PKS_ER"/>
    <property type="match status" value="1"/>
</dbReference>
<dbReference type="SUPFAM" id="SSF50129">
    <property type="entry name" value="GroES-like"/>
    <property type="match status" value="1"/>
</dbReference>
<evidence type="ECO:0000256" key="6">
    <source>
        <dbReference type="ARBA" id="ARBA00048262"/>
    </source>
</evidence>
<comment type="similarity">
    <text evidence="7">Belongs to the zinc-containing alcohol dehydrogenase family.</text>
</comment>
<dbReference type="SUPFAM" id="SSF51735">
    <property type="entry name" value="NAD(P)-binding Rossmann-fold domains"/>
    <property type="match status" value="1"/>
</dbReference>
<gene>
    <name evidence="10" type="ORF">FPZ12_010010</name>
</gene>
<evidence type="ECO:0000256" key="2">
    <source>
        <dbReference type="ARBA" id="ARBA00022723"/>
    </source>
</evidence>
<dbReference type="Proteomes" id="UP000319769">
    <property type="component" value="Unassembled WGS sequence"/>
</dbReference>
<dbReference type="EC" id="1.1.1.2" evidence="5"/>
<proteinExistence type="inferred from homology"/>
<feature type="region of interest" description="Disordered" evidence="8">
    <location>
        <begin position="1"/>
        <end position="20"/>
    </location>
</feature>
<evidence type="ECO:0000256" key="3">
    <source>
        <dbReference type="ARBA" id="ARBA00022833"/>
    </source>
</evidence>
<evidence type="ECO:0000259" key="9">
    <source>
        <dbReference type="SMART" id="SM00829"/>
    </source>
</evidence>
<dbReference type="FunFam" id="3.40.50.720:FF:000022">
    <property type="entry name" value="Cinnamyl alcohol dehydrogenase"/>
    <property type="match status" value="1"/>
</dbReference>
<evidence type="ECO:0000313" key="11">
    <source>
        <dbReference type="Proteomes" id="UP000319769"/>
    </source>
</evidence>
<dbReference type="Gene3D" id="3.40.50.720">
    <property type="entry name" value="NAD(P)-binding Rossmann-like Domain"/>
    <property type="match status" value="1"/>
</dbReference>
<dbReference type="Pfam" id="PF08240">
    <property type="entry name" value="ADH_N"/>
    <property type="match status" value="1"/>
</dbReference>
<dbReference type="GO" id="GO:0008270">
    <property type="term" value="F:zinc ion binding"/>
    <property type="evidence" value="ECO:0007669"/>
    <property type="project" value="InterPro"/>
</dbReference>
<comment type="cofactor">
    <cofactor evidence="1 7">
        <name>Zn(2+)</name>
        <dbReference type="ChEBI" id="CHEBI:29105"/>
    </cofactor>
</comment>
<dbReference type="Gene3D" id="3.90.180.10">
    <property type="entry name" value="Medium-chain alcohol dehydrogenases, catalytic domain"/>
    <property type="match status" value="1"/>
</dbReference>
<keyword evidence="11" id="KW-1185">Reference proteome</keyword>
<evidence type="ECO:0000256" key="1">
    <source>
        <dbReference type="ARBA" id="ARBA00001947"/>
    </source>
</evidence>
<dbReference type="AlphaFoldDB" id="A0A5N0VCM0"/>
<dbReference type="RefSeq" id="WP_144757106.1">
    <property type="nucleotide sequence ID" value="NZ_VMNW02000010.1"/>
</dbReference>
<protein>
    <recommendedName>
        <fullName evidence="5">alcohol dehydrogenase (NADP(+))</fullName>
        <ecNumber evidence="5">1.1.1.2</ecNumber>
    </recommendedName>
</protein>
<name>A0A5N0VCM0_9PSEU</name>
<keyword evidence="4" id="KW-0560">Oxidoreductase</keyword>
<dbReference type="InterPro" id="IPR013154">
    <property type="entry name" value="ADH-like_N"/>
</dbReference>
<dbReference type="CDD" id="cd05283">
    <property type="entry name" value="CAD1"/>
    <property type="match status" value="1"/>
</dbReference>